<reference evidence="1 2" key="1">
    <citation type="submission" date="2023-10" db="EMBL/GenBank/DDBJ databases">
        <title>Chromosome-scale genome assembly provides insights into flower coloration mechanisms of Canna indica.</title>
        <authorList>
            <person name="Li C."/>
        </authorList>
    </citation>
    <scope>NUCLEOTIDE SEQUENCE [LARGE SCALE GENOMIC DNA]</scope>
    <source>
        <tissue evidence="1">Flower</tissue>
    </source>
</reference>
<evidence type="ECO:0000313" key="2">
    <source>
        <dbReference type="Proteomes" id="UP001327560"/>
    </source>
</evidence>
<gene>
    <name evidence="1" type="ORF">Cni_G27487</name>
</gene>
<dbReference type="Proteomes" id="UP001327560">
    <property type="component" value="Chromosome 9"/>
</dbReference>
<keyword evidence="2" id="KW-1185">Reference proteome</keyword>
<protein>
    <submittedName>
        <fullName evidence="1">Uncharacterized protein</fullName>
    </submittedName>
</protein>
<dbReference type="EMBL" id="CP136898">
    <property type="protein sequence ID" value="WOL18690.1"/>
    <property type="molecule type" value="Genomic_DNA"/>
</dbReference>
<evidence type="ECO:0000313" key="1">
    <source>
        <dbReference type="EMBL" id="WOL18690.1"/>
    </source>
</evidence>
<accession>A0AAQ3QSA1</accession>
<proteinExistence type="predicted"/>
<name>A0AAQ3QSA1_9LILI</name>
<organism evidence="1 2">
    <name type="scientific">Canna indica</name>
    <name type="common">Indian-shot</name>
    <dbReference type="NCBI Taxonomy" id="4628"/>
    <lineage>
        <taxon>Eukaryota</taxon>
        <taxon>Viridiplantae</taxon>
        <taxon>Streptophyta</taxon>
        <taxon>Embryophyta</taxon>
        <taxon>Tracheophyta</taxon>
        <taxon>Spermatophyta</taxon>
        <taxon>Magnoliopsida</taxon>
        <taxon>Liliopsida</taxon>
        <taxon>Zingiberales</taxon>
        <taxon>Cannaceae</taxon>
        <taxon>Canna</taxon>
    </lineage>
</organism>
<dbReference type="AlphaFoldDB" id="A0AAQ3QSA1"/>
<sequence length="89" mass="10049">MNRRRKRLCSAEEIENGVGEGEDMRIEAAESHTYIEDGANPRVVCTVDIGVENECTPTSMEDDVGSWDSCDYVEKENNKLKIALVKIRE</sequence>